<dbReference type="Proteomes" id="UP000282323">
    <property type="component" value="Unassembled WGS sequence"/>
</dbReference>
<evidence type="ECO:0000259" key="9">
    <source>
        <dbReference type="PROSITE" id="PS50928"/>
    </source>
</evidence>
<dbReference type="Gene3D" id="1.10.3720.10">
    <property type="entry name" value="MetI-like"/>
    <property type="match status" value="1"/>
</dbReference>
<dbReference type="RefSeq" id="WP_124197615.1">
    <property type="nucleotide sequence ID" value="NZ_REGA01000032.1"/>
</dbReference>
<evidence type="ECO:0000256" key="6">
    <source>
        <dbReference type="ARBA" id="ARBA00022989"/>
    </source>
</evidence>
<dbReference type="SUPFAM" id="SSF161098">
    <property type="entry name" value="MetI-like"/>
    <property type="match status" value="1"/>
</dbReference>
<comment type="subcellular location">
    <subcellularLocation>
        <location evidence="1 8">Cell membrane</location>
        <topology evidence="1 8">Multi-pass membrane protein</topology>
    </subcellularLocation>
</comment>
<dbReference type="PANTHER" id="PTHR42929:SF1">
    <property type="entry name" value="INNER MEMBRANE ABC TRANSPORTER PERMEASE PROTEIN YDCU-RELATED"/>
    <property type="match status" value="1"/>
</dbReference>
<evidence type="ECO:0000256" key="5">
    <source>
        <dbReference type="ARBA" id="ARBA00022692"/>
    </source>
</evidence>
<dbReference type="AlphaFoldDB" id="A0A3N6LLF9"/>
<dbReference type="PANTHER" id="PTHR42929">
    <property type="entry name" value="INNER MEMBRANE ABC TRANSPORTER PERMEASE PROTEIN YDCU-RELATED-RELATED"/>
    <property type="match status" value="1"/>
</dbReference>
<keyword evidence="11" id="KW-1185">Reference proteome</keyword>
<feature type="transmembrane region" description="Helical" evidence="8">
    <location>
        <begin position="79"/>
        <end position="103"/>
    </location>
</feature>
<feature type="transmembrane region" description="Helical" evidence="8">
    <location>
        <begin position="208"/>
        <end position="233"/>
    </location>
</feature>
<feature type="transmembrane region" description="Helical" evidence="8">
    <location>
        <begin position="115"/>
        <end position="145"/>
    </location>
</feature>
<evidence type="ECO:0000256" key="2">
    <source>
        <dbReference type="ARBA" id="ARBA00007069"/>
    </source>
</evidence>
<dbReference type="InterPro" id="IPR000515">
    <property type="entry name" value="MetI-like"/>
</dbReference>
<keyword evidence="3 8" id="KW-0813">Transport</keyword>
<dbReference type="EMBL" id="REGA01000032">
    <property type="protein sequence ID" value="RQG89658.1"/>
    <property type="molecule type" value="Genomic_DNA"/>
</dbReference>
<dbReference type="GO" id="GO:0055085">
    <property type="term" value="P:transmembrane transport"/>
    <property type="evidence" value="ECO:0007669"/>
    <property type="project" value="InterPro"/>
</dbReference>
<dbReference type="GO" id="GO:0005886">
    <property type="term" value="C:plasma membrane"/>
    <property type="evidence" value="ECO:0007669"/>
    <property type="project" value="UniProtKB-SubCell"/>
</dbReference>
<keyword evidence="4" id="KW-1003">Cell membrane</keyword>
<dbReference type="OrthoDB" id="11163at2157"/>
<dbReference type="InterPro" id="IPR035906">
    <property type="entry name" value="MetI-like_sf"/>
</dbReference>
<feature type="transmembrane region" description="Helical" evidence="8">
    <location>
        <begin position="268"/>
        <end position="289"/>
    </location>
</feature>
<feature type="transmembrane region" description="Helical" evidence="8">
    <location>
        <begin position="165"/>
        <end position="187"/>
    </location>
</feature>
<proteinExistence type="inferred from homology"/>
<evidence type="ECO:0000256" key="7">
    <source>
        <dbReference type="ARBA" id="ARBA00023136"/>
    </source>
</evidence>
<keyword evidence="5 8" id="KW-0812">Transmembrane</keyword>
<organism evidence="10 11">
    <name type="scientific">Natrarchaeobius chitinivorans</name>
    <dbReference type="NCBI Taxonomy" id="1679083"/>
    <lineage>
        <taxon>Archaea</taxon>
        <taxon>Methanobacteriati</taxon>
        <taxon>Methanobacteriota</taxon>
        <taxon>Stenosarchaea group</taxon>
        <taxon>Halobacteria</taxon>
        <taxon>Halobacteriales</taxon>
        <taxon>Natrialbaceae</taxon>
        <taxon>Natrarchaeobius</taxon>
    </lineage>
</organism>
<name>A0A3N6LLF9_NATCH</name>
<dbReference type="CDD" id="cd06261">
    <property type="entry name" value="TM_PBP2"/>
    <property type="match status" value="1"/>
</dbReference>
<evidence type="ECO:0000256" key="4">
    <source>
        <dbReference type="ARBA" id="ARBA00022475"/>
    </source>
</evidence>
<sequence>MNGIADIAHSIQAAIDQRGRTSLLLLAPILLFKTIFFVIPFFILVRMSLHETDQSGAYNPGVTLDSYVDILSSSFIHGIMAYTFRTAIVVTIVTLLVSIPYAHAAWRADGMTKNVLLLTVVVSLLTTLVVKMYAWVVLLSPIGVVSQAVNRFTGADQVQLLNNEFAVVVGIVYMVAPYAILAIYSVLVSIDEDLIDAALDLGASRPRAFYEVVLPNAVPGIAVATVLAFTWSIGAYAAPVLLGSSSERTFAVQVEEYVISQFNWPHGAALSVIIVVIVFVSLLAFFAFIGRRDVGGEMF</sequence>
<dbReference type="Pfam" id="PF00528">
    <property type="entry name" value="BPD_transp_1"/>
    <property type="match status" value="1"/>
</dbReference>
<evidence type="ECO:0000256" key="8">
    <source>
        <dbReference type="RuleBase" id="RU363032"/>
    </source>
</evidence>
<keyword evidence="7 8" id="KW-0472">Membrane</keyword>
<feature type="transmembrane region" description="Helical" evidence="8">
    <location>
        <begin position="23"/>
        <end position="45"/>
    </location>
</feature>
<feature type="domain" description="ABC transmembrane type-1" evidence="9">
    <location>
        <begin position="80"/>
        <end position="285"/>
    </location>
</feature>
<evidence type="ECO:0000313" key="11">
    <source>
        <dbReference type="Proteomes" id="UP000282323"/>
    </source>
</evidence>
<gene>
    <name evidence="10" type="ORF">EA473_21630</name>
</gene>
<dbReference type="PROSITE" id="PS50928">
    <property type="entry name" value="ABC_TM1"/>
    <property type="match status" value="1"/>
</dbReference>
<comment type="similarity">
    <text evidence="2">Belongs to the binding-protein-dependent transport system permease family. CysTW subfamily.</text>
</comment>
<evidence type="ECO:0000256" key="3">
    <source>
        <dbReference type="ARBA" id="ARBA00022448"/>
    </source>
</evidence>
<keyword evidence="6 8" id="KW-1133">Transmembrane helix</keyword>
<comment type="caution">
    <text evidence="10">The sequence shown here is derived from an EMBL/GenBank/DDBJ whole genome shotgun (WGS) entry which is preliminary data.</text>
</comment>
<evidence type="ECO:0000313" key="10">
    <source>
        <dbReference type="EMBL" id="RQG89658.1"/>
    </source>
</evidence>
<accession>A0A3N6LLF9</accession>
<evidence type="ECO:0000256" key="1">
    <source>
        <dbReference type="ARBA" id="ARBA00004651"/>
    </source>
</evidence>
<reference evidence="10 11" key="1">
    <citation type="submission" date="2018-10" db="EMBL/GenBank/DDBJ databases">
        <title>Natrarchaeobius chitinivorans gen. nov., sp. nov., and Natrarchaeobius haloalkaliphilus sp. nov., alkaliphilic, chitin-utilizing haloarchaea from hypersaline alkaline lakes.</title>
        <authorList>
            <person name="Sorokin D.Y."/>
            <person name="Elcheninov A.G."/>
            <person name="Kostrikina N.A."/>
            <person name="Bale N.J."/>
            <person name="Sinninghe Damste J.S."/>
            <person name="Khijniak T.V."/>
            <person name="Kublanov I.V."/>
            <person name="Toshchakov S.V."/>
        </authorList>
    </citation>
    <scope>NUCLEOTIDE SEQUENCE [LARGE SCALE GENOMIC DNA]</scope>
    <source>
        <strain evidence="10 11">AArcht4T</strain>
    </source>
</reference>
<protein>
    <submittedName>
        <fullName evidence="10">ABC transporter permease</fullName>
    </submittedName>
</protein>